<reference evidence="2" key="1">
    <citation type="submission" date="2015-10" db="EMBL/GenBank/DDBJ databases">
        <title>Complete Genome Sequencing of Klebsiella sp. strain G5.</title>
        <authorList>
            <person name="Chan K.-G."/>
            <person name="Chen J.-W."/>
        </authorList>
    </citation>
    <scope>NUCLEOTIDE SEQUENCE [LARGE SCALE GENOMIC DNA]</scope>
    <source>
        <strain evidence="2">G5</strain>
    </source>
</reference>
<sequence length="82" mass="8949">MQISAVNLTTLRYVVMAQDSISKRAPNTAFPLQKSQQTASFLALAAEVDEILASFVLEVQSPVNVAPCTRYTLTIFTVLSQT</sequence>
<proteinExistence type="predicted"/>
<dbReference type="KEGG" id="kle:AO703_03400"/>
<evidence type="ECO:0000313" key="2">
    <source>
        <dbReference type="Proteomes" id="UP000069162"/>
    </source>
</evidence>
<organism evidence="1 2">
    <name type="scientific">[Enterobacter] lignolyticus</name>
    <dbReference type="NCBI Taxonomy" id="1334193"/>
    <lineage>
        <taxon>Bacteria</taxon>
        <taxon>Pseudomonadati</taxon>
        <taxon>Pseudomonadota</taxon>
        <taxon>Gammaproteobacteria</taxon>
        <taxon>Enterobacterales</taxon>
        <taxon>Enterobacteriaceae</taxon>
        <taxon>Pluralibacter</taxon>
    </lineage>
</organism>
<dbReference type="AlphaFoldDB" id="A0A806X3Z1"/>
<accession>A0A806X3Z1</accession>
<dbReference type="EMBL" id="CP012871">
    <property type="protein sequence ID" value="ALR75382.1"/>
    <property type="molecule type" value="Genomic_DNA"/>
</dbReference>
<dbReference type="Proteomes" id="UP000069162">
    <property type="component" value="Chromosome"/>
</dbReference>
<gene>
    <name evidence="1" type="ORF">AO703_03400</name>
</gene>
<name>A0A806X3Z1_9ENTR</name>
<evidence type="ECO:0000313" key="1">
    <source>
        <dbReference type="EMBL" id="ALR75382.1"/>
    </source>
</evidence>
<protein>
    <submittedName>
        <fullName evidence="1">Uncharacterized protein</fullName>
    </submittedName>
</protein>